<comment type="caution">
    <text evidence="1">The sequence shown here is derived from an EMBL/GenBank/DDBJ whole genome shotgun (WGS) entry which is preliminary data.</text>
</comment>
<proteinExistence type="predicted"/>
<dbReference type="EMBL" id="MRDE01000081">
    <property type="protein sequence ID" value="OMH23047.1"/>
    <property type="molecule type" value="Genomic_DNA"/>
</dbReference>
<name>A0A1R1L680_9MICC</name>
<sequence length="66" mass="7574">MSAESNASSHALAFSWWRGCPELTDEEARLHDLLALHRATVELIREQRDLLRYYDSDEELGISSDP</sequence>
<dbReference type="AlphaFoldDB" id="A0A1R1L680"/>
<dbReference type="Proteomes" id="UP000187085">
    <property type="component" value="Unassembled WGS sequence"/>
</dbReference>
<gene>
    <name evidence="1" type="ORF">BKD30_14315</name>
</gene>
<evidence type="ECO:0000313" key="2">
    <source>
        <dbReference type="Proteomes" id="UP000187085"/>
    </source>
</evidence>
<reference evidence="1 2" key="1">
    <citation type="submission" date="2016-12" db="EMBL/GenBank/DDBJ databases">
        <title>Draft genome of Tersicoccus phoenicis 1P05MA.</title>
        <authorList>
            <person name="Nakajima Y."/>
            <person name="Yoshizawa S."/>
            <person name="Nakamura K."/>
            <person name="Ogura Y."/>
            <person name="Hayashi T."/>
            <person name="Kogure K."/>
        </authorList>
    </citation>
    <scope>NUCLEOTIDE SEQUENCE [LARGE SCALE GENOMIC DNA]</scope>
    <source>
        <strain evidence="1 2">1p05MA</strain>
    </source>
</reference>
<accession>A0A1R1L680</accession>
<protein>
    <submittedName>
        <fullName evidence="1">Uncharacterized protein</fullName>
    </submittedName>
</protein>
<dbReference type="RefSeq" id="WP_076705684.1">
    <property type="nucleotide sequence ID" value="NZ_MRDE01000081.1"/>
</dbReference>
<keyword evidence="2" id="KW-1185">Reference proteome</keyword>
<organism evidence="1 2">
    <name type="scientific">Tersicoccus phoenicis</name>
    <dbReference type="NCBI Taxonomy" id="554083"/>
    <lineage>
        <taxon>Bacteria</taxon>
        <taxon>Bacillati</taxon>
        <taxon>Actinomycetota</taxon>
        <taxon>Actinomycetes</taxon>
        <taxon>Micrococcales</taxon>
        <taxon>Micrococcaceae</taxon>
        <taxon>Tersicoccus</taxon>
    </lineage>
</organism>
<evidence type="ECO:0000313" key="1">
    <source>
        <dbReference type="EMBL" id="OMH23047.1"/>
    </source>
</evidence>
<dbReference type="STRING" id="554083.BKD30_14315"/>